<protein>
    <submittedName>
        <fullName evidence="5">Phosphotriesterase family protein</fullName>
    </submittedName>
</protein>
<dbReference type="InterPro" id="IPR001559">
    <property type="entry name" value="Phosphotriesterase"/>
</dbReference>
<dbReference type="Pfam" id="PF02126">
    <property type="entry name" value="PTE"/>
    <property type="match status" value="1"/>
</dbReference>
<dbReference type="OrthoDB" id="105927at2"/>
<dbReference type="STRING" id="714315.GCA_000516535_01707"/>
<keyword evidence="1 3" id="KW-0479">Metal-binding</keyword>
<evidence type="ECO:0000256" key="2">
    <source>
        <dbReference type="ARBA" id="ARBA00022801"/>
    </source>
</evidence>
<dbReference type="RefSeq" id="WP_026737969.1">
    <property type="nucleotide sequence ID" value="NZ_AP019822.1"/>
</dbReference>
<comment type="cofactor">
    <cofactor evidence="3">
        <name>a divalent metal cation</name>
        <dbReference type="ChEBI" id="CHEBI:60240"/>
    </cofactor>
    <text evidence="3">Binds 2 divalent metal cations per subunit.</text>
</comment>
<keyword evidence="2" id="KW-0378">Hydrolase</keyword>
<dbReference type="Proteomes" id="UP000321606">
    <property type="component" value="Chromosome"/>
</dbReference>
<dbReference type="CDD" id="cd00530">
    <property type="entry name" value="PTE"/>
    <property type="match status" value="1"/>
</dbReference>
<dbReference type="GO" id="GO:0016788">
    <property type="term" value="F:hydrolase activity, acting on ester bonds"/>
    <property type="evidence" value="ECO:0007669"/>
    <property type="project" value="InterPro"/>
</dbReference>
<evidence type="ECO:0000256" key="1">
    <source>
        <dbReference type="ARBA" id="ARBA00022723"/>
    </source>
</evidence>
<organism evidence="5 6">
    <name type="scientific">Pseudoleptotrichia goodfellowii</name>
    <dbReference type="NCBI Taxonomy" id="157692"/>
    <lineage>
        <taxon>Bacteria</taxon>
        <taxon>Fusobacteriati</taxon>
        <taxon>Fusobacteriota</taxon>
        <taxon>Fusobacteriia</taxon>
        <taxon>Fusobacteriales</taxon>
        <taxon>Leptotrichiaceae</taxon>
        <taxon>Pseudoleptotrichia</taxon>
    </lineage>
</organism>
<gene>
    <name evidence="5" type="primary">php</name>
    <name evidence="5" type="ORF">JCM16774_1700</name>
</gene>
<reference evidence="5 6" key="1">
    <citation type="submission" date="2019-07" db="EMBL/GenBank/DDBJ databases">
        <title>Complete Genome Sequence of Leptotrichia goodfellowii Strain JCM 16774.</title>
        <authorList>
            <person name="Watanabe S."/>
            <person name="Cui L."/>
        </authorList>
    </citation>
    <scope>NUCLEOTIDE SEQUENCE [LARGE SCALE GENOMIC DNA]</scope>
    <source>
        <strain evidence="5 6">JCM16774</strain>
    </source>
</reference>
<dbReference type="AlphaFoldDB" id="A0A510JEU3"/>
<dbReference type="InterPro" id="IPR032466">
    <property type="entry name" value="Metal_Hydrolase"/>
</dbReference>
<name>A0A510JEU3_9FUSO</name>
<dbReference type="PIRSF" id="PIRSF016839">
    <property type="entry name" value="PhP"/>
    <property type="match status" value="1"/>
</dbReference>
<feature type="binding site" evidence="3">
    <location>
        <position position="13"/>
    </location>
    <ligand>
        <name>a divalent metal cation</name>
        <dbReference type="ChEBI" id="CHEBI:60240"/>
        <label>1</label>
    </ligand>
</feature>
<comment type="similarity">
    <text evidence="4">Belongs to the metallo-dependent hydrolases superfamily. Phosphotriesterase family.</text>
</comment>
<accession>A0A510JEU3</accession>
<evidence type="ECO:0000313" key="5">
    <source>
        <dbReference type="EMBL" id="BBM36755.1"/>
    </source>
</evidence>
<comment type="caution">
    <text evidence="4">Lacks conserved residue(s) required for the propagation of feature annotation.</text>
</comment>
<sequence>MSLKNGYTLMHEHIFIDLSGIKKLDDCRLDCKNETIEEFKELYKNGVRNVVEVTNIGIGRDISYIQEVSEKSGINVICATGFYKEPFYPEFVYEKNEKELSEIMKKDILEGINSTGKKAGIIGEIGSSKEIITETELKVFKAAIIAHLETGVPITTHTSLGTMGHEQVKLFKEYKVDLNKIVIGHVDLTGNVEYILEMLYNGVYVEFDTIGKNNYLADDIRVEMLKEIEKRDLIDRVFLSLDITRKSNMKYNGGIGYNYIFDVFIPKLKEAGIKDDSIEKMLKSNPERFFK</sequence>
<dbReference type="Gene3D" id="3.20.20.140">
    <property type="entry name" value="Metal-dependent hydrolases"/>
    <property type="match status" value="1"/>
</dbReference>
<dbReference type="InterPro" id="IPR017947">
    <property type="entry name" value="AryldialkylPase_Zn-BS"/>
</dbReference>
<evidence type="ECO:0000256" key="3">
    <source>
        <dbReference type="PIRSR" id="PIRSR601559-52"/>
    </source>
</evidence>
<dbReference type="GO" id="GO:0008270">
    <property type="term" value="F:zinc ion binding"/>
    <property type="evidence" value="ECO:0007669"/>
    <property type="project" value="InterPro"/>
</dbReference>
<feature type="binding site" evidence="3">
    <location>
        <position position="157"/>
    </location>
    <ligand>
        <name>a divalent metal cation</name>
        <dbReference type="ChEBI" id="CHEBI:60240"/>
        <label>2</label>
    </ligand>
</feature>
<evidence type="ECO:0000256" key="4">
    <source>
        <dbReference type="PROSITE-ProRule" id="PRU00679"/>
    </source>
</evidence>
<dbReference type="PROSITE" id="PS01322">
    <property type="entry name" value="PHOSPHOTRIESTERASE_1"/>
    <property type="match status" value="1"/>
</dbReference>
<evidence type="ECO:0000313" key="6">
    <source>
        <dbReference type="Proteomes" id="UP000321606"/>
    </source>
</evidence>
<dbReference type="PROSITE" id="PS51347">
    <property type="entry name" value="PHOSPHOTRIESTERASE_2"/>
    <property type="match status" value="1"/>
</dbReference>
<feature type="binding site" evidence="3">
    <location>
        <position position="242"/>
    </location>
    <ligand>
        <name>a divalent metal cation</name>
        <dbReference type="ChEBI" id="CHEBI:60240"/>
        <label>1</label>
    </ligand>
</feature>
<feature type="binding site" evidence="3">
    <location>
        <position position="185"/>
    </location>
    <ligand>
        <name>a divalent metal cation</name>
        <dbReference type="ChEBI" id="CHEBI:60240"/>
        <label>2</label>
    </ligand>
</feature>
<dbReference type="PANTHER" id="PTHR10819:SF3">
    <property type="entry name" value="PHOSPHOTRIESTERASE-RELATED PROTEIN"/>
    <property type="match status" value="1"/>
</dbReference>
<dbReference type="EMBL" id="AP019822">
    <property type="protein sequence ID" value="BBM36755.1"/>
    <property type="molecule type" value="Genomic_DNA"/>
</dbReference>
<feature type="binding site" evidence="3">
    <location>
        <position position="11"/>
    </location>
    <ligand>
        <name>a divalent metal cation</name>
        <dbReference type="ChEBI" id="CHEBI:60240"/>
        <label>1</label>
    </ligand>
</feature>
<dbReference type="KEGG" id="lgo:JCM16774_1700"/>
<proteinExistence type="inferred from homology"/>
<dbReference type="PANTHER" id="PTHR10819">
    <property type="entry name" value="PHOSPHOTRIESTERASE-RELATED"/>
    <property type="match status" value="1"/>
</dbReference>
<feature type="binding site" evidence="3">
    <location>
        <position position="124"/>
    </location>
    <ligand>
        <name>a divalent metal cation</name>
        <dbReference type="ChEBI" id="CHEBI:60240"/>
        <label>2</label>
    </ligand>
</feature>
<feature type="binding site" evidence="3">
    <location>
        <position position="124"/>
    </location>
    <ligand>
        <name>a divalent metal cation</name>
        <dbReference type="ChEBI" id="CHEBI:60240"/>
        <label>1</label>
    </ligand>
</feature>
<dbReference type="SUPFAM" id="SSF51556">
    <property type="entry name" value="Metallo-dependent hydrolases"/>
    <property type="match status" value="1"/>
</dbReference>